<dbReference type="OrthoDB" id="2365314at2"/>
<keyword evidence="7" id="KW-1185">Reference proteome</keyword>
<dbReference type="Pfam" id="PF07457">
    <property type="entry name" value="DUF1516"/>
    <property type="match status" value="1"/>
</dbReference>
<evidence type="ECO:0000256" key="3">
    <source>
        <dbReference type="ARBA" id="ARBA00022989"/>
    </source>
</evidence>
<accession>D6XT47</accession>
<sequence>MIQHYSIFLHSHALFWLIAIVLFILTTVMIRNGKQKPAKIMQMSLRLVYLLVFGTGLTMIFLVPTTMAIVKGILAFVLIYVMEMISLRMSKGTLTKQMATRLWAAFVVLLVVVLYFGYFLT</sequence>
<dbReference type="RefSeq" id="WP_013172407.1">
    <property type="nucleotide sequence ID" value="NC_014219.1"/>
</dbReference>
<keyword evidence="3 5" id="KW-1133">Transmembrane helix</keyword>
<feature type="transmembrane region" description="Helical" evidence="5">
    <location>
        <begin position="69"/>
        <end position="90"/>
    </location>
</feature>
<evidence type="ECO:0000256" key="5">
    <source>
        <dbReference type="SAM" id="Phobius"/>
    </source>
</evidence>
<reference evidence="6" key="1">
    <citation type="submission" date="2009-10" db="EMBL/GenBank/DDBJ databases">
        <title>Complete sequence of Bacillus selenitireducens MLS10.</title>
        <authorList>
            <consortium name="US DOE Joint Genome Institute"/>
            <person name="Lucas S."/>
            <person name="Copeland A."/>
            <person name="Lapidus A."/>
            <person name="Glavina del Rio T."/>
            <person name="Dalin E."/>
            <person name="Tice H."/>
            <person name="Bruce D."/>
            <person name="Goodwin L."/>
            <person name="Pitluck S."/>
            <person name="Sims D."/>
            <person name="Brettin T."/>
            <person name="Detter J.C."/>
            <person name="Han C."/>
            <person name="Larimer F."/>
            <person name="Land M."/>
            <person name="Hauser L."/>
            <person name="Kyrpides N."/>
            <person name="Ovchinnikova G."/>
            <person name="Stolz J."/>
        </authorList>
    </citation>
    <scope>NUCLEOTIDE SEQUENCE [LARGE SCALE GENOMIC DNA]</scope>
    <source>
        <strain evidence="6">MLS10</strain>
    </source>
</reference>
<keyword evidence="4 5" id="KW-0472">Membrane</keyword>
<dbReference type="AlphaFoldDB" id="D6XT47"/>
<dbReference type="Proteomes" id="UP000000271">
    <property type="component" value="Chromosome"/>
</dbReference>
<evidence type="ECO:0000256" key="1">
    <source>
        <dbReference type="ARBA" id="ARBA00022475"/>
    </source>
</evidence>
<proteinExistence type="predicted"/>
<dbReference type="EMBL" id="CP001791">
    <property type="protein sequence ID" value="ADH98983.1"/>
    <property type="molecule type" value="Genomic_DNA"/>
</dbReference>
<dbReference type="STRING" id="439292.Bsel_1471"/>
<feature type="transmembrane region" description="Helical" evidence="5">
    <location>
        <begin position="102"/>
        <end position="120"/>
    </location>
</feature>
<evidence type="ECO:0000313" key="7">
    <source>
        <dbReference type="Proteomes" id="UP000000271"/>
    </source>
</evidence>
<evidence type="ECO:0000313" key="6">
    <source>
        <dbReference type="EMBL" id="ADH98983.1"/>
    </source>
</evidence>
<evidence type="ECO:0000256" key="2">
    <source>
        <dbReference type="ARBA" id="ARBA00022692"/>
    </source>
</evidence>
<evidence type="ECO:0000256" key="4">
    <source>
        <dbReference type="ARBA" id="ARBA00023136"/>
    </source>
</evidence>
<dbReference type="InterPro" id="IPR010899">
    <property type="entry name" value="UPF0344"/>
</dbReference>
<protein>
    <submittedName>
        <fullName evidence="6">Uncharacterized protein</fullName>
    </submittedName>
</protein>
<name>D6XT47_BACIE</name>
<dbReference type="KEGG" id="bse:Bsel_1471"/>
<dbReference type="HOGENOM" id="CLU_146641_1_0_9"/>
<organism evidence="6 7">
    <name type="scientific">Bacillus selenitireducens (strain ATCC 700615 / DSM 15326 / MLS10)</name>
    <dbReference type="NCBI Taxonomy" id="439292"/>
    <lineage>
        <taxon>Bacteria</taxon>
        <taxon>Bacillati</taxon>
        <taxon>Bacillota</taxon>
        <taxon>Bacilli</taxon>
        <taxon>Bacillales</taxon>
        <taxon>Bacillaceae</taxon>
        <taxon>Salisediminibacterium</taxon>
    </lineage>
</organism>
<keyword evidence="1" id="KW-1003">Cell membrane</keyword>
<feature type="transmembrane region" description="Helical" evidence="5">
    <location>
        <begin position="13"/>
        <end position="31"/>
    </location>
</feature>
<gene>
    <name evidence="6" type="ordered locus">Bsel_1471</name>
</gene>
<keyword evidence="2 5" id="KW-0812">Transmembrane</keyword>